<reference evidence="5" key="1">
    <citation type="submission" date="2020-05" db="EMBL/GenBank/DDBJ databases">
        <authorList>
            <person name="Chiriac C."/>
            <person name="Salcher M."/>
            <person name="Ghai R."/>
            <person name="Kavagutti S V."/>
        </authorList>
    </citation>
    <scope>NUCLEOTIDE SEQUENCE</scope>
</reference>
<dbReference type="GO" id="GO:0031119">
    <property type="term" value="P:tRNA pseudouridine synthesis"/>
    <property type="evidence" value="ECO:0007669"/>
    <property type="project" value="TreeGrafter"/>
</dbReference>
<evidence type="ECO:0000256" key="3">
    <source>
        <dbReference type="ARBA" id="ARBA00023235"/>
    </source>
</evidence>
<protein>
    <submittedName>
        <fullName evidence="5">Unannotated protein</fullName>
    </submittedName>
</protein>
<dbReference type="FunFam" id="3.30.70.580:FF:000001">
    <property type="entry name" value="tRNA pseudouridine synthase A"/>
    <property type="match status" value="1"/>
</dbReference>
<comment type="similarity">
    <text evidence="1">Belongs to the tRNA pseudouridine synthase TruA family.</text>
</comment>
<dbReference type="InterPro" id="IPR020095">
    <property type="entry name" value="PsdUridine_synth_TruA_C"/>
</dbReference>
<gene>
    <name evidence="5" type="ORF">UFOPK3610_00461</name>
</gene>
<dbReference type="InterPro" id="IPR020103">
    <property type="entry name" value="PsdUridine_synth_cat_dom_sf"/>
</dbReference>
<sequence length="283" mass="31125">MATQRTTRRPDPAVPDLRLRLDIGYDGTEFAGWARQPGERTVQAELSTALSAILHVDGQLYAACAGRTDAGVHARGQVAHVDVPFDKWHAVAKKVPFRLRGTLPPDIRVTAVREAEPGFDARYSALSRRYSYTLCDSTTGPDPLARMWAVRHPNTLDVDRMNAAVPQLLGLHDFAAFCKQTDGRTSIRTLLDANWSRNGEIVTLSITADAFCHSMVRSLVGGFLPVGDGRREPEWMGEVLHAGERHNAANVAPAQGLVLEEVVYPPADQFLARQAITRAIRQL</sequence>
<dbReference type="InterPro" id="IPR020094">
    <property type="entry name" value="TruA/RsuA/RluB/E/F_N"/>
</dbReference>
<name>A0A6J7GHM6_9ZZZZ</name>
<dbReference type="NCBIfam" id="TIGR00071">
    <property type="entry name" value="hisT_truA"/>
    <property type="match status" value="1"/>
</dbReference>
<dbReference type="AlphaFoldDB" id="A0A6J7GHM6"/>
<keyword evidence="3" id="KW-0413">Isomerase</keyword>
<proteinExistence type="inferred from homology"/>
<dbReference type="Pfam" id="PF01416">
    <property type="entry name" value="PseudoU_synth_1"/>
    <property type="match status" value="1"/>
</dbReference>
<dbReference type="InterPro" id="IPR020097">
    <property type="entry name" value="PsdUridine_synth_TruA_a/b_dom"/>
</dbReference>
<evidence type="ECO:0000256" key="1">
    <source>
        <dbReference type="ARBA" id="ARBA00009375"/>
    </source>
</evidence>
<dbReference type="SUPFAM" id="SSF55120">
    <property type="entry name" value="Pseudouridine synthase"/>
    <property type="match status" value="1"/>
</dbReference>
<dbReference type="PANTHER" id="PTHR11142:SF0">
    <property type="entry name" value="TRNA PSEUDOURIDINE SYNTHASE-LIKE 1"/>
    <property type="match status" value="1"/>
</dbReference>
<evidence type="ECO:0000259" key="4">
    <source>
        <dbReference type="Pfam" id="PF01416"/>
    </source>
</evidence>
<dbReference type="EMBL" id="CAFBMR010000010">
    <property type="protein sequence ID" value="CAB4906506.1"/>
    <property type="molecule type" value="Genomic_DNA"/>
</dbReference>
<feature type="domain" description="Pseudouridine synthase I TruA alpha/beta" evidence="4">
    <location>
        <begin position="164"/>
        <end position="265"/>
    </location>
</feature>
<accession>A0A6J7GHM6</accession>
<dbReference type="Gene3D" id="3.30.70.660">
    <property type="entry name" value="Pseudouridine synthase I, catalytic domain, C-terminal subdomain"/>
    <property type="match status" value="1"/>
</dbReference>
<dbReference type="InterPro" id="IPR001406">
    <property type="entry name" value="PsdUridine_synth_TruA"/>
</dbReference>
<dbReference type="Gene3D" id="3.30.70.580">
    <property type="entry name" value="Pseudouridine synthase I, catalytic domain, N-terminal subdomain"/>
    <property type="match status" value="1"/>
</dbReference>
<dbReference type="HAMAP" id="MF_00171">
    <property type="entry name" value="TruA"/>
    <property type="match status" value="1"/>
</dbReference>
<dbReference type="PANTHER" id="PTHR11142">
    <property type="entry name" value="PSEUDOURIDYLATE SYNTHASE"/>
    <property type="match status" value="1"/>
</dbReference>
<dbReference type="GO" id="GO:0003723">
    <property type="term" value="F:RNA binding"/>
    <property type="evidence" value="ECO:0007669"/>
    <property type="project" value="InterPro"/>
</dbReference>
<organism evidence="5">
    <name type="scientific">freshwater metagenome</name>
    <dbReference type="NCBI Taxonomy" id="449393"/>
    <lineage>
        <taxon>unclassified sequences</taxon>
        <taxon>metagenomes</taxon>
        <taxon>ecological metagenomes</taxon>
    </lineage>
</organism>
<evidence type="ECO:0000256" key="2">
    <source>
        <dbReference type="ARBA" id="ARBA00022694"/>
    </source>
</evidence>
<evidence type="ECO:0000313" key="5">
    <source>
        <dbReference type="EMBL" id="CAB4906506.1"/>
    </source>
</evidence>
<dbReference type="CDD" id="cd02570">
    <property type="entry name" value="PseudoU_synth_EcTruA"/>
    <property type="match status" value="1"/>
</dbReference>
<dbReference type="PIRSF" id="PIRSF001430">
    <property type="entry name" value="tRNA_psdUrid_synth"/>
    <property type="match status" value="1"/>
</dbReference>
<dbReference type="GO" id="GO:0009982">
    <property type="term" value="F:pseudouridine synthase activity"/>
    <property type="evidence" value="ECO:0007669"/>
    <property type="project" value="InterPro"/>
</dbReference>
<keyword evidence="2" id="KW-0819">tRNA processing</keyword>